<gene>
    <name evidence="2" type="ORF">PHLGIDRAFT_98827</name>
</gene>
<sequence>MLFGFLYSLYFLGAAVLAAPSRAPEIRLIVNPPVTNPTAFTVWVVGNRYNVTWDITQLPPLANITNDVGRIVLGQFNGDGEKLYTDDPLANGFFITDASQEITCPDVDDGNYIIVCEGQLSAYFGRFYTEKASSIRHR</sequence>
<protein>
    <submittedName>
        <fullName evidence="2">Uncharacterized protein</fullName>
    </submittedName>
</protein>
<evidence type="ECO:0000313" key="3">
    <source>
        <dbReference type="Proteomes" id="UP000053257"/>
    </source>
</evidence>
<feature type="signal peptide" evidence="1">
    <location>
        <begin position="1"/>
        <end position="18"/>
    </location>
</feature>
<keyword evidence="3" id="KW-1185">Reference proteome</keyword>
<dbReference type="AlphaFoldDB" id="A0A0C3P2C6"/>
<reference evidence="2 3" key="1">
    <citation type="journal article" date="2014" name="PLoS Genet.">
        <title>Analysis of the Phlebiopsis gigantea genome, transcriptome and secretome provides insight into its pioneer colonization strategies of wood.</title>
        <authorList>
            <person name="Hori C."/>
            <person name="Ishida T."/>
            <person name="Igarashi K."/>
            <person name="Samejima M."/>
            <person name="Suzuki H."/>
            <person name="Master E."/>
            <person name="Ferreira P."/>
            <person name="Ruiz-Duenas F.J."/>
            <person name="Held B."/>
            <person name="Canessa P."/>
            <person name="Larrondo L.F."/>
            <person name="Schmoll M."/>
            <person name="Druzhinina I.S."/>
            <person name="Kubicek C.P."/>
            <person name="Gaskell J.A."/>
            <person name="Kersten P."/>
            <person name="St John F."/>
            <person name="Glasner J."/>
            <person name="Sabat G."/>
            <person name="Splinter BonDurant S."/>
            <person name="Syed K."/>
            <person name="Yadav J."/>
            <person name="Mgbeahuruike A.C."/>
            <person name="Kovalchuk A."/>
            <person name="Asiegbu F.O."/>
            <person name="Lackner G."/>
            <person name="Hoffmeister D."/>
            <person name="Rencoret J."/>
            <person name="Gutierrez A."/>
            <person name="Sun H."/>
            <person name="Lindquist E."/>
            <person name="Barry K."/>
            <person name="Riley R."/>
            <person name="Grigoriev I.V."/>
            <person name="Henrissat B."/>
            <person name="Kues U."/>
            <person name="Berka R.M."/>
            <person name="Martinez A.T."/>
            <person name="Covert S.F."/>
            <person name="Blanchette R.A."/>
            <person name="Cullen D."/>
        </authorList>
    </citation>
    <scope>NUCLEOTIDE SEQUENCE [LARGE SCALE GENOMIC DNA]</scope>
    <source>
        <strain evidence="2 3">11061_1 CR5-6</strain>
    </source>
</reference>
<keyword evidence="1" id="KW-0732">Signal</keyword>
<dbReference type="Proteomes" id="UP000053257">
    <property type="component" value="Unassembled WGS sequence"/>
</dbReference>
<organism evidence="2 3">
    <name type="scientific">Phlebiopsis gigantea (strain 11061_1 CR5-6)</name>
    <name type="common">White-rot fungus</name>
    <name type="synonym">Peniophora gigantea</name>
    <dbReference type="NCBI Taxonomy" id="745531"/>
    <lineage>
        <taxon>Eukaryota</taxon>
        <taxon>Fungi</taxon>
        <taxon>Dikarya</taxon>
        <taxon>Basidiomycota</taxon>
        <taxon>Agaricomycotina</taxon>
        <taxon>Agaricomycetes</taxon>
        <taxon>Polyporales</taxon>
        <taxon>Phanerochaetaceae</taxon>
        <taxon>Phlebiopsis</taxon>
    </lineage>
</organism>
<dbReference type="OrthoDB" id="3199367at2759"/>
<accession>A0A0C3P2C6</accession>
<dbReference type="STRING" id="745531.A0A0C3P2C6"/>
<name>A0A0C3P2C6_PHLG1</name>
<dbReference type="EMBL" id="KN840442">
    <property type="protein sequence ID" value="KIP12044.1"/>
    <property type="molecule type" value="Genomic_DNA"/>
</dbReference>
<evidence type="ECO:0000256" key="1">
    <source>
        <dbReference type="SAM" id="SignalP"/>
    </source>
</evidence>
<dbReference type="HOGENOM" id="CLU_083660_2_1_1"/>
<evidence type="ECO:0000313" key="2">
    <source>
        <dbReference type="EMBL" id="KIP12044.1"/>
    </source>
</evidence>
<proteinExistence type="predicted"/>
<feature type="chain" id="PRO_5002167733" evidence="1">
    <location>
        <begin position="19"/>
        <end position="138"/>
    </location>
</feature>